<dbReference type="Proteomes" id="UP000184267">
    <property type="component" value="Unassembled WGS sequence"/>
</dbReference>
<reference evidence="2 3" key="1">
    <citation type="submission" date="2016-10" db="EMBL/GenBank/DDBJ databases">
        <title>Genome sequence of the basidiomycete white-rot fungus Trametes pubescens.</title>
        <authorList>
            <person name="Makela M.R."/>
            <person name="Granchi Z."/>
            <person name="Peng M."/>
            <person name="De Vries R.P."/>
            <person name="Grigoriev I."/>
            <person name="Riley R."/>
            <person name="Hilden K."/>
        </authorList>
    </citation>
    <scope>NUCLEOTIDE SEQUENCE [LARGE SCALE GENOMIC DNA]</scope>
    <source>
        <strain evidence="2 3">FBCC735</strain>
    </source>
</reference>
<feature type="region of interest" description="Disordered" evidence="1">
    <location>
        <begin position="307"/>
        <end position="337"/>
    </location>
</feature>
<dbReference type="OrthoDB" id="4092340at2759"/>
<dbReference type="STRING" id="154538.A0A1M2W133"/>
<sequence>MATPAPNPRASLLAGLRTGGVRSASGPIPHTAAPSGTFNIPRIITPNQEDNFYPPEEEDELSNMMNQNMYIQNGRTRQAPLTAAVDGIPNRFLQQQQQQQQQQQSMNMNGSMNFNPLMSPAMAQNQLQQVQLQLMQMELARMQAIQAQQYQAELLAQAQAQAQQRRGQPQQNNRRAASYVVPSTAGPMNTTFDMRAVSAQAQMRRANQADQLRSKLGVTDEQVPMTAAINGKFGSRMPSSGYDYEDDFSMGARVPATPSYTTVISGGTSLGGMMGGNGNANNNGNGNVTNAPSKSDTAVSWRRAGNNSVLGGNRAVSSPAVRITPPPSERVSPPPGLIAPKVRPQPLRFTAETSAPTVSAVAIDADGGDGDDSSVSSRSNSSPSTPNSTTSGDVPLSPREEAAKKLYEGLGLGRSVPTINVVVPQDSQMVVHRLVSTPVRQPRGPPSNNEELVPKNFATRSRRRAVGALLEHARERREIAVEAF</sequence>
<dbReference type="OMA" id="QMMQMEI"/>
<evidence type="ECO:0000313" key="2">
    <source>
        <dbReference type="EMBL" id="OJT13558.1"/>
    </source>
</evidence>
<protein>
    <submittedName>
        <fullName evidence="2">Uncharacterized protein</fullName>
    </submittedName>
</protein>
<gene>
    <name evidence="2" type="ORF">TRAPUB_9912</name>
</gene>
<accession>A0A1M2W133</accession>
<dbReference type="AlphaFoldDB" id="A0A1M2W133"/>
<evidence type="ECO:0000313" key="3">
    <source>
        <dbReference type="Proteomes" id="UP000184267"/>
    </source>
</evidence>
<dbReference type="EMBL" id="MNAD01000396">
    <property type="protein sequence ID" value="OJT13558.1"/>
    <property type="molecule type" value="Genomic_DNA"/>
</dbReference>
<feature type="compositionally biased region" description="Low complexity" evidence="1">
    <location>
        <begin position="373"/>
        <end position="393"/>
    </location>
</feature>
<name>A0A1M2W133_TRAPU</name>
<comment type="caution">
    <text evidence="2">The sequence shown here is derived from an EMBL/GenBank/DDBJ whole genome shotgun (WGS) entry which is preliminary data.</text>
</comment>
<organism evidence="2 3">
    <name type="scientific">Trametes pubescens</name>
    <name type="common">White-rot fungus</name>
    <dbReference type="NCBI Taxonomy" id="154538"/>
    <lineage>
        <taxon>Eukaryota</taxon>
        <taxon>Fungi</taxon>
        <taxon>Dikarya</taxon>
        <taxon>Basidiomycota</taxon>
        <taxon>Agaricomycotina</taxon>
        <taxon>Agaricomycetes</taxon>
        <taxon>Polyporales</taxon>
        <taxon>Polyporaceae</taxon>
        <taxon>Trametes</taxon>
    </lineage>
</organism>
<keyword evidence="3" id="KW-1185">Reference proteome</keyword>
<evidence type="ECO:0000256" key="1">
    <source>
        <dbReference type="SAM" id="MobiDB-lite"/>
    </source>
</evidence>
<feature type="region of interest" description="Disordered" evidence="1">
    <location>
        <begin position="362"/>
        <end position="398"/>
    </location>
</feature>
<feature type="compositionally biased region" description="Pro residues" evidence="1">
    <location>
        <begin position="324"/>
        <end position="337"/>
    </location>
</feature>
<proteinExistence type="predicted"/>